<protein>
    <submittedName>
        <fullName evidence="2">Cytochrome C</fullName>
    </submittedName>
</protein>
<evidence type="ECO:0000313" key="2">
    <source>
        <dbReference type="EMBL" id="PCI80603.1"/>
    </source>
</evidence>
<evidence type="ECO:0000256" key="1">
    <source>
        <dbReference type="SAM" id="SignalP"/>
    </source>
</evidence>
<dbReference type="Proteomes" id="UP000218767">
    <property type="component" value="Unassembled WGS sequence"/>
</dbReference>
<dbReference type="Gene3D" id="1.10.760.10">
    <property type="entry name" value="Cytochrome c-like domain"/>
    <property type="match status" value="1"/>
</dbReference>
<sequence>MNLFSLGRTVLLVAALLTLSNNILAASPRINYLLYCTGCHAADGAGKPPNVPTLRDELGRMISVPEMRSYLVRIPGASQAPISDADLTAVINWLLHEFNSDTLPANFEEYTVEEVSSARRNILADPLKYRAEHWKTYDE</sequence>
<dbReference type="AlphaFoldDB" id="A0A2A4XDA9"/>
<reference evidence="3" key="1">
    <citation type="submission" date="2017-08" db="EMBL/GenBank/DDBJ databases">
        <title>A dynamic microbial community with high functional redundancy inhabits the cold, oxic subseafloor aquifer.</title>
        <authorList>
            <person name="Tully B.J."/>
            <person name="Wheat C.G."/>
            <person name="Glazer B.T."/>
            <person name="Huber J.A."/>
        </authorList>
    </citation>
    <scope>NUCLEOTIDE SEQUENCE [LARGE SCALE GENOMIC DNA]</scope>
</reference>
<accession>A0A2A4XDA9</accession>
<gene>
    <name evidence="2" type="ORF">COB20_02945</name>
</gene>
<dbReference type="GO" id="GO:0009055">
    <property type="term" value="F:electron transfer activity"/>
    <property type="evidence" value="ECO:0007669"/>
    <property type="project" value="InterPro"/>
</dbReference>
<organism evidence="2 3">
    <name type="scientific">SAR86 cluster bacterium</name>
    <dbReference type="NCBI Taxonomy" id="2030880"/>
    <lineage>
        <taxon>Bacteria</taxon>
        <taxon>Pseudomonadati</taxon>
        <taxon>Pseudomonadota</taxon>
        <taxon>Gammaproteobacteria</taxon>
        <taxon>SAR86 cluster</taxon>
    </lineage>
</organism>
<dbReference type="EMBL" id="NVUL01000009">
    <property type="protein sequence ID" value="PCI80603.1"/>
    <property type="molecule type" value="Genomic_DNA"/>
</dbReference>
<comment type="caution">
    <text evidence="2">The sequence shown here is derived from an EMBL/GenBank/DDBJ whole genome shotgun (WGS) entry which is preliminary data.</text>
</comment>
<keyword evidence="1" id="KW-0732">Signal</keyword>
<dbReference type="GO" id="GO:0020037">
    <property type="term" value="F:heme binding"/>
    <property type="evidence" value="ECO:0007669"/>
    <property type="project" value="InterPro"/>
</dbReference>
<dbReference type="SUPFAM" id="SSF46626">
    <property type="entry name" value="Cytochrome c"/>
    <property type="match status" value="1"/>
</dbReference>
<evidence type="ECO:0000313" key="3">
    <source>
        <dbReference type="Proteomes" id="UP000218767"/>
    </source>
</evidence>
<feature type="signal peptide" evidence="1">
    <location>
        <begin position="1"/>
        <end position="25"/>
    </location>
</feature>
<feature type="chain" id="PRO_5012946752" evidence="1">
    <location>
        <begin position="26"/>
        <end position="139"/>
    </location>
</feature>
<proteinExistence type="predicted"/>
<dbReference type="InterPro" id="IPR036909">
    <property type="entry name" value="Cyt_c-like_dom_sf"/>
</dbReference>
<name>A0A2A4XDA9_9GAMM</name>